<keyword evidence="1" id="KW-0808">Transferase</keyword>
<comment type="catalytic activity">
    <reaction evidence="1">
        <text>cytidine(4) in tRNA(Gly)(GCC) + S-adenosyl-L-methionine = 2'-O-methylcytidine(4) in tRNA(Gly)(GCC) + S-adenosyl-L-homocysteine + H(+)</text>
        <dbReference type="Rhea" id="RHEA:43192"/>
        <dbReference type="Rhea" id="RHEA-COMP:10399"/>
        <dbReference type="Rhea" id="RHEA-COMP:10400"/>
        <dbReference type="ChEBI" id="CHEBI:15378"/>
        <dbReference type="ChEBI" id="CHEBI:57856"/>
        <dbReference type="ChEBI" id="CHEBI:59789"/>
        <dbReference type="ChEBI" id="CHEBI:74495"/>
        <dbReference type="ChEBI" id="CHEBI:82748"/>
        <dbReference type="EC" id="2.1.1.225"/>
    </reaction>
</comment>
<feature type="region of interest" description="Disordered" evidence="2">
    <location>
        <begin position="1"/>
        <end position="26"/>
    </location>
</feature>
<dbReference type="GO" id="GO:0106050">
    <property type="term" value="F:tRNA 2'-O-methyltransferase activity"/>
    <property type="evidence" value="ECO:0007669"/>
    <property type="project" value="UniProtKB-UniRule"/>
</dbReference>
<comment type="function">
    <text evidence="1">tRNA methylase which 2'-O-methylates cytidine(4) in tRNA(Pro) and tRNA(Gly)(GCC), and adenosine(4) in tRNA(His).</text>
</comment>
<comment type="caution">
    <text evidence="5">The sequence shown here is derived from an EMBL/GenBank/DDBJ whole genome shotgun (WGS) entry which is preliminary data.</text>
</comment>
<gene>
    <name evidence="5" type="ORF">WICPIJ_010132</name>
</gene>
<reference evidence="5" key="1">
    <citation type="journal article" date="2021" name="Open Biol.">
        <title>Shared evolutionary footprints suggest mitochondrial oxidative damage underlies multiple complex I losses in fungi.</title>
        <authorList>
            <person name="Schikora-Tamarit M.A."/>
            <person name="Marcet-Houben M."/>
            <person name="Nosek J."/>
            <person name="Gabaldon T."/>
        </authorList>
    </citation>
    <scope>NUCLEOTIDE SEQUENCE</scope>
    <source>
        <strain evidence="5">CBS2887</strain>
    </source>
</reference>
<evidence type="ECO:0000256" key="1">
    <source>
        <dbReference type="RuleBase" id="RU367103"/>
    </source>
</evidence>
<protein>
    <recommendedName>
        <fullName evidence="1">tRNA:m(4)X modification enzyme TRM13</fullName>
        <ecNumber evidence="1">2.1.1.225</ecNumber>
    </recommendedName>
</protein>
<dbReference type="InterPro" id="IPR021721">
    <property type="entry name" value="Znf_CCCH-type_TRM13"/>
</dbReference>
<evidence type="ECO:0000313" key="6">
    <source>
        <dbReference type="Proteomes" id="UP000774326"/>
    </source>
</evidence>
<dbReference type="PANTHER" id="PTHR12998:SF0">
    <property type="entry name" value="TRNA:M(4)X MODIFICATION ENZYME TRM13 HOMOLOG"/>
    <property type="match status" value="1"/>
</dbReference>
<dbReference type="InterPro" id="IPR007871">
    <property type="entry name" value="Methyltransferase_TRM13"/>
</dbReference>
<keyword evidence="1" id="KW-0479">Metal-binding</keyword>
<keyword evidence="6" id="KW-1185">Reference proteome</keyword>
<keyword evidence="1" id="KW-0819">tRNA processing</keyword>
<sequence>MTEESNTELQAQQQTRKKAKKVKSQTQRTERLQCEFLLPKKNKKCPLTRKATEQYCAEHLRVNSATQKKLPCPVKGCKHEIWESELKNHVKVCEIKQRKLESVPWFKENYNCDNGFKSQISDADVDLDYAKWIKLVEDIYGSKFNGEDLPLVQLDHEGTKDRMDELTNQKHIIQQSSLISHLDTRGLLSSDLNYIEFGCGRAELSRYFLKCIMFKDAKPSDFLLIDRSPSRLKLDSKMVKDVQLQSDLKQENRQNKVHRVKIDIKDLYIDNIITEQFQSKKFVAISKHLCGAATDLTLQCLLNSKQLNEGQRFGGMIVAMCCRHCCDYTMLHSLSREYLSDLGIDETGFKHLKKFASWAVNGRRPGMLDTDGADHASGLCLKDREVLGLKARRIIDESRKFALESSELGVEVELCKYVSSDISLENTALIVTRKV</sequence>
<dbReference type="Proteomes" id="UP000774326">
    <property type="component" value="Unassembled WGS sequence"/>
</dbReference>
<dbReference type="GO" id="GO:0008270">
    <property type="term" value="F:zinc ion binding"/>
    <property type="evidence" value="ECO:0007669"/>
    <property type="project" value="UniProtKB-KW"/>
</dbReference>
<name>A0A9P8TA81_WICPI</name>
<dbReference type="InterPro" id="IPR039044">
    <property type="entry name" value="Trm13"/>
</dbReference>
<dbReference type="Pfam" id="PF11722">
    <property type="entry name" value="zf-TRM13_CCCH"/>
    <property type="match status" value="1"/>
</dbReference>
<dbReference type="AlphaFoldDB" id="A0A9P8TA81"/>
<feature type="domain" description="Methyltransferase TRM13" evidence="3">
    <location>
        <begin position="173"/>
        <end position="431"/>
    </location>
</feature>
<keyword evidence="1" id="KW-0862">Zinc</keyword>
<dbReference type="EMBL" id="JAEUBG010005855">
    <property type="protein sequence ID" value="KAH3672138.1"/>
    <property type="molecule type" value="Genomic_DNA"/>
</dbReference>
<dbReference type="EC" id="2.1.1.225" evidence="1"/>
<organism evidence="5 6">
    <name type="scientific">Wickerhamomyces pijperi</name>
    <name type="common">Yeast</name>
    <name type="synonym">Pichia pijperi</name>
    <dbReference type="NCBI Taxonomy" id="599730"/>
    <lineage>
        <taxon>Eukaryota</taxon>
        <taxon>Fungi</taxon>
        <taxon>Dikarya</taxon>
        <taxon>Ascomycota</taxon>
        <taxon>Saccharomycotina</taxon>
        <taxon>Saccharomycetes</taxon>
        <taxon>Phaffomycetales</taxon>
        <taxon>Wickerhamomycetaceae</taxon>
        <taxon>Wickerhamomyces</taxon>
    </lineage>
</organism>
<dbReference type="Pfam" id="PF05206">
    <property type="entry name" value="TRM13"/>
    <property type="match status" value="1"/>
</dbReference>
<evidence type="ECO:0000259" key="3">
    <source>
        <dbReference type="Pfam" id="PF05206"/>
    </source>
</evidence>
<accession>A0A9P8TA81</accession>
<comment type="similarity">
    <text evidence="1">Belongs to the methyltransferase TRM13 family.</text>
</comment>
<feature type="domain" description="Zinc finger CCCH-type TRM13" evidence="4">
    <location>
        <begin position="32"/>
        <end position="60"/>
    </location>
</feature>
<evidence type="ECO:0000259" key="4">
    <source>
        <dbReference type="Pfam" id="PF11722"/>
    </source>
</evidence>
<keyword evidence="1" id="KW-0489">Methyltransferase</keyword>
<dbReference type="OrthoDB" id="258806at2759"/>
<comment type="catalytic activity">
    <reaction evidence="1">
        <text>cytidine(4) in tRNA(Pro) + S-adenosyl-L-methionine = 2'-O-methylcytidine(4) in tRNA(Pro) + S-adenosyl-L-homocysteine + H(+)</text>
        <dbReference type="Rhea" id="RHEA:32767"/>
        <dbReference type="Rhea" id="RHEA-COMP:10397"/>
        <dbReference type="Rhea" id="RHEA-COMP:10398"/>
        <dbReference type="ChEBI" id="CHEBI:15378"/>
        <dbReference type="ChEBI" id="CHEBI:57856"/>
        <dbReference type="ChEBI" id="CHEBI:59789"/>
        <dbReference type="ChEBI" id="CHEBI:74495"/>
        <dbReference type="ChEBI" id="CHEBI:82748"/>
        <dbReference type="EC" id="2.1.1.225"/>
    </reaction>
</comment>
<comment type="catalytic activity">
    <reaction evidence="1">
        <text>adenosine(4) in tRNA(His) + S-adenosyl-L-methionine = 2'-O-methyladenosine(4) in tRNA(His) + S-adenosyl-L-homocysteine + H(+)</text>
        <dbReference type="Rhea" id="RHEA:43196"/>
        <dbReference type="Rhea" id="RHEA-COMP:10401"/>
        <dbReference type="Rhea" id="RHEA-COMP:10402"/>
        <dbReference type="ChEBI" id="CHEBI:15378"/>
        <dbReference type="ChEBI" id="CHEBI:57856"/>
        <dbReference type="ChEBI" id="CHEBI:59789"/>
        <dbReference type="ChEBI" id="CHEBI:74411"/>
        <dbReference type="ChEBI" id="CHEBI:74477"/>
        <dbReference type="EC" id="2.1.1.225"/>
    </reaction>
</comment>
<keyword evidence="1" id="KW-0863">Zinc-finger</keyword>
<dbReference type="GO" id="GO:0030488">
    <property type="term" value="P:tRNA methylation"/>
    <property type="evidence" value="ECO:0007669"/>
    <property type="project" value="InterPro"/>
</dbReference>
<evidence type="ECO:0000313" key="5">
    <source>
        <dbReference type="EMBL" id="KAH3672138.1"/>
    </source>
</evidence>
<reference evidence="5" key="2">
    <citation type="submission" date="2021-01" db="EMBL/GenBank/DDBJ databases">
        <authorList>
            <person name="Schikora-Tamarit M.A."/>
        </authorList>
    </citation>
    <scope>NUCLEOTIDE SEQUENCE</scope>
    <source>
        <strain evidence="5">CBS2887</strain>
    </source>
</reference>
<keyword evidence="1" id="KW-0949">S-adenosyl-L-methionine</keyword>
<dbReference type="PANTHER" id="PTHR12998">
    <property type="entry name" value="TRNA:M(4)X MODIFICATION ENZYME TRM13 HOMOLOG"/>
    <property type="match status" value="1"/>
</dbReference>
<proteinExistence type="inferred from homology"/>
<evidence type="ECO:0000256" key="2">
    <source>
        <dbReference type="SAM" id="MobiDB-lite"/>
    </source>
</evidence>